<dbReference type="GO" id="GO:0016491">
    <property type="term" value="F:oxidoreductase activity"/>
    <property type="evidence" value="ECO:0007669"/>
    <property type="project" value="UniProtKB-KW"/>
</dbReference>
<dbReference type="CDD" id="cd05271">
    <property type="entry name" value="NDUFA9_like_SDR_a"/>
    <property type="match status" value="1"/>
</dbReference>
<dbReference type="InterPro" id="IPR051207">
    <property type="entry name" value="ComplexI_NDUFA9_subunit"/>
</dbReference>
<keyword evidence="3" id="KW-1185">Reference proteome</keyword>
<dbReference type="Gene3D" id="3.40.50.720">
    <property type="entry name" value="NAD(P)-binding Rossmann-like Domain"/>
    <property type="match status" value="1"/>
</dbReference>
<name>A0A6H2HCZ8_9BURK</name>
<dbReference type="RefSeq" id="WP_168923156.1">
    <property type="nucleotide sequence ID" value="NZ_CP051461.1"/>
</dbReference>
<protein>
    <submittedName>
        <fullName evidence="2">UDP-2-acetamido-2,6-beta-L-arabino-hexul-4-ose reductase</fullName>
        <ecNumber evidence="2">1.1.1.367</ecNumber>
    </submittedName>
</protein>
<dbReference type="Proteomes" id="UP000502041">
    <property type="component" value="Chromosome"/>
</dbReference>
<sequence length="321" mass="34288">MKKILILGGTGFVGAHLCEKLAQLPCRITVVTRRRENARHLQMLPMLDVAVANELNSASLASLIDGHDAVINLIAILHGNEASFDKAHVQLPLELTRACQAVGQRRLIHVSSLGASLDAPSMYQRSKARGEAVLQSAGLDLSMIRPSVVFGAGDKFLNVFAKLQKVFPVIPLAGSQARFQPVWVEDVATAIVRCLEGEYAQASIGKIYEACGPDIFTLKELVQKAGLYSGINEGKGRPVFGLPDALGQLQAAMMELAPGEPLMSRDNLAAMKVDNISSGQMPGLRALGIEPAALDAIAPSYLGQQGLRSGLMAKRKTAGRF</sequence>
<keyword evidence="2" id="KW-0560">Oxidoreductase</keyword>
<dbReference type="InterPro" id="IPR036291">
    <property type="entry name" value="NAD(P)-bd_dom_sf"/>
</dbReference>
<dbReference type="SUPFAM" id="SSF51735">
    <property type="entry name" value="NAD(P)-binding Rossmann-fold domains"/>
    <property type="match status" value="1"/>
</dbReference>
<accession>A0A6H2HCZ8</accession>
<dbReference type="EC" id="1.1.1.367" evidence="2"/>
<evidence type="ECO:0000313" key="3">
    <source>
        <dbReference type="Proteomes" id="UP000502041"/>
    </source>
</evidence>
<dbReference type="GO" id="GO:0044877">
    <property type="term" value="F:protein-containing complex binding"/>
    <property type="evidence" value="ECO:0007669"/>
    <property type="project" value="TreeGrafter"/>
</dbReference>
<proteinExistence type="predicted"/>
<organism evidence="2 3">
    <name type="scientific">Polaromonas vacuolata</name>
    <dbReference type="NCBI Taxonomy" id="37448"/>
    <lineage>
        <taxon>Bacteria</taxon>
        <taxon>Pseudomonadati</taxon>
        <taxon>Pseudomonadota</taxon>
        <taxon>Betaproteobacteria</taxon>
        <taxon>Burkholderiales</taxon>
        <taxon>Comamonadaceae</taxon>
        <taxon>Polaromonas</taxon>
    </lineage>
</organism>
<gene>
    <name evidence="2" type="primary">wbjC</name>
    <name evidence="2" type="ORF">HC248_03003</name>
</gene>
<dbReference type="Pfam" id="PF01370">
    <property type="entry name" value="Epimerase"/>
    <property type="match status" value="1"/>
</dbReference>
<dbReference type="AlphaFoldDB" id="A0A6H2HCZ8"/>
<dbReference type="EMBL" id="CP051461">
    <property type="protein sequence ID" value="QJC57673.1"/>
    <property type="molecule type" value="Genomic_DNA"/>
</dbReference>
<evidence type="ECO:0000259" key="1">
    <source>
        <dbReference type="Pfam" id="PF01370"/>
    </source>
</evidence>
<dbReference type="KEGG" id="pvac:HC248_03003"/>
<dbReference type="InterPro" id="IPR001509">
    <property type="entry name" value="Epimerase_deHydtase"/>
</dbReference>
<evidence type="ECO:0000313" key="2">
    <source>
        <dbReference type="EMBL" id="QJC57673.1"/>
    </source>
</evidence>
<dbReference type="PANTHER" id="PTHR12126:SF11">
    <property type="entry name" value="NADH DEHYDROGENASE [UBIQUINONE] 1 ALPHA SUBCOMPLEX SUBUNIT 9, MITOCHONDRIAL"/>
    <property type="match status" value="1"/>
</dbReference>
<reference evidence="2 3" key="1">
    <citation type="submission" date="2020-04" db="EMBL/GenBank/DDBJ databases">
        <title>Complete genome of a Psychrophilic, Marine, Gas Vacuolate Bacterium Polaromonas vacuolata KCTC 22033T.</title>
        <authorList>
            <person name="Hwang K."/>
            <person name="Kim K.M."/>
        </authorList>
    </citation>
    <scope>NUCLEOTIDE SEQUENCE [LARGE SCALE GENOMIC DNA]</scope>
    <source>
        <strain evidence="2 3">KCTC 22033</strain>
    </source>
</reference>
<dbReference type="PANTHER" id="PTHR12126">
    <property type="entry name" value="NADH-UBIQUINONE OXIDOREDUCTASE 39 KDA SUBUNIT-RELATED"/>
    <property type="match status" value="1"/>
</dbReference>
<feature type="domain" description="NAD-dependent epimerase/dehydratase" evidence="1">
    <location>
        <begin position="4"/>
        <end position="197"/>
    </location>
</feature>